<keyword evidence="2" id="KW-1185">Reference proteome</keyword>
<proteinExistence type="predicted"/>
<evidence type="ECO:0000313" key="2">
    <source>
        <dbReference type="Proteomes" id="UP000544122"/>
    </source>
</evidence>
<organism evidence="1 2">
    <name type="scientific">Bradyrhizobium australiense</name>
    <dbReference type="NCBI Taxonomy" id="2721161"/>
    <lineage>
        <taxon>Bacteria</taxon>
        <taxon>Pseudomonadati</taxon>
        <taxon>Pseudomonadota</taxon>
        <taxon>Alphaproteobacteria</taxon>
        <taxon>Hyphomicrobiales</taxon>
        <taxon>Nitrobacteraceae</taxon>
        <taxon>Bradyrhizobium</taxon>
    </lineage>
</organism>
<reference evidence="1 2" key="1">
    <citation type="submission" date="2020-03" db="EMBL/GenBank/DDBJ databases">
        <title>Bradyrhizobium diversity isolated from nodules of Indigofera sp.</title>
        <authorList>
            <person name="Klepa M."/>
            <person name="Helene L."/>
            <person name="Hungria M."/>
        </authorList>
    </citation>
    <scope>NUCLEOTIDE SEQUENCE [LARGE SCALE GENOMIC DNA]</scope>
    <source>
        <strain evidence="1 2">WSM 1791</strain>
    </source>
</reference>
<evidence type="ECO:0000313" key="1">
    <source>
        <dbReference type="EMBL" id="NOJ40885.1"/>
    </source>
</evidence>
<dbReference type="Proteomes" id="UP000544122">
    <property type="component" value="Unassembled WGS sequence"/>
</dbReference>
<dbReference type="Pfam" id="PF10386">
    <property type="entry name" value="DUF2441"/>
    <property type="match status" value="1"/>
</dbReference>
<dbReference type="SUPFAM" id="SSF56399">
    <property type="entry name" value="ADP-ribosylation"/>
    <property type="match status" value="1"/>
</dbReference>
<dbReference type="EMBL" id="JAAVLX010000004">
    <property type="protein sequence ID" value="NOJ40885.1"/>
    <property type="molecule type" value="Genomic_DNA"/>
</dbReference>
<dbReference type="AlphaFoldDB" id="A0A7Y4GRY5"/>
<protein>
    <submittedName>
        <fullName evidence="1">DUF2441 domain-containing protein</fullName>
    </submittedName>
</protein>
<accession>A0A7Y4GRY5</accession>
<dbReference type="RefSeq" id="WP_171580111.1">
    <property type="nucleotide sequence ID" value="NZ_JAAVLX010000004.1"/>
</dbReference>
<name>A0A7Y4GRY5_9BRAD</name>
<gene>
    <name evidence="1" type="ORF">HCN58_14945</name>
</gene>
<sequence length="151" mass="16725">MTVENGSTVQVPAVKFLKQVQAGNINCPTLPTVAAEVAQHYVMLCRELIMEEIRLAEFKGEPPSRQRCLFACETVEEARYWKQLVGPGSTICELTCTGTIHRVDASLLLGDSEPLSVTRERARNYWRGEAGESPQWETLFVGEAKVTAIGL</sequence>
<comment type="caution">
    <text evidence="1">The sequence shown here is derived from an EMBL/GenBank/DDBJ whole genome shotgun (WGS) entry which is preliminary data.</text>
</comment>
<dbReference type="InterPro" id="IPR018840">
    <property type="entry name" value="DUF2441"/>
</dbReference>
<dbReference type="Gene3D" id="3.20.170.10">
    <property type="entry name" value="ADP-ribosylation domain"/>
    <property type="match status" value="1"/>
</dbReference>